<dbReference type="PROSITE" id="PS00497">
    <property type="entry name" value="TYROSINASE_1"/>
    <property type="match status" value="1"/>
</dbReference>
<dbReference type="PANTHER" id="PTHR11474">
    <property type="entry name" value="TYROSINASE FAMILY MEMBER"/>
    <property type="match status" value="1"/>
</dbReference>
<keyword evidence="10" id="KW-1185">Reference proteome</keyword>
<gene>
    <name evidence="9" type="ORF">BBN63_33140</name>
</gene>
<dbReference type="EMBL" id="CP018047">
    <property type="protein sequence ID" value="AQU70306.1"/>
    <property type="molecule type" value="Genomic_DNA"/>
</dbReference>
<evidence type="ECO:0000256" key="6">
    <source>
        <dbReference type="SAM" id="MobiDB-lite"/>
    </source>
</evidence>
<evidence type="ECO:0000256" key="1">
    <source>
        <dbReference type="ARBA" id="ARBA00001973"/>
    </source>
</evidence>
<comment type="cofactor">
    <cofactor evidence="1">
        <name>Cu(2+)</name>
        <dbReference type="ChEBI" id="CHEBI:29036"/>
    </cofactor>
</comment>
<dbReference type="Pfam" id="PF00264">
    <property type="entry name" value="Tyrosinase"/>
    <property type="match status" value="1"/>
</dbReference>
<evidence type="ECO:0000259" key="7">
    <source>
        <dbReference type="PROSITE" id="PS00497"/>
    </source>
</evidence>
<dbReference type="Proteomes" id="UP000189677">
    <property type="component" value="Chromosome"/>
</dbReference>
<organism evidence="9 10">
    <name type="scientific">Streptomyces niveus</name>
    <name type="common">Streptomyces spheroides</name>
    <dbReference type="NCBI Taxonomy" id="193462"/>
    <lineage>
        <taxon>Bacteria</taxon>
        <taxon>Bacillati</taxon>
        <taxon>Actinomycetota</taxon>
        <taxon>Actinomycetes</taxon>
        <taxon>Kitasatosporales</taxon>
        <taxon>Streptomycetaceae</taxon>
        <taxon>Streptomyces</taxon>
    </lineage>
</organism>
<evidence type="ECO:0000256" key="4">
    <source>
        <dbReference type="ARBA" id="ARBA00023002"/>
    </source>
</evidence>
<dbReference type="KEGG" id="snw:BBN63_33140"/>
<evidence type="ECO:0000313" key="9">
    <source>
        <dbReference type="EMBL" id="AQU70306.1"/>
    </source>
</evidence>
<evidence type="ECO:0000256" key="2">
    <source>
        <dbReference type="ARBA" id="ARBA00009928"/>
    </source>
</evidence>
<dbReference type="AlphaFoldDB" id="A0A1U9R1C4"/>
<evidence type="ECO:0000256" key="3">
    <source>
        <dbReference type="ARBA" id="ARBA00022723"/>
    </source>
</evidence>
<dbReference type="PROSITE" id="PS00498">
    <property type="entry name" value="TYROSINASE_2"/>
    <property type="match status" value="1"/>
</dbReference>
<keyword evidence="5" id="KW-0186">Copper</keyword>
<dbReference type="InterPro" id="IPR008922">
    <property type="entry name" value="Di-copper_centre_dom_sf"/>
</dbReference>
<keyword evidence="3" id="KW-0479">Metal-binding</keyword>
<dbReference type="GO" id="GO:0016491">
    <property type="term" value="F:oxidoreductase activity"/>
    <property type="evidence" value="ECO:0007669"/>
    <property type="project" value="UniProtKB-KW"/>
</dbReference>
<evidence type="ECO:0000256" key="5">
    <source>
        <dbReference type="ARBA" id="ARBA00023008"/>
    </source>
</evidence>
<dbReference type="InterPro" id="IPR002227">
    <property type="entry name" value="Tyrosinase_Cu-bd"/>
</dbReference>
<name>A0A1U9R1C4_STRNV</name>
<proteinExistence type="inferred from homology"/>
<protein>
    <submittedName>
        <fullName evidence="9">Tyrosinase</fullName>
    </submittedName>
</protein>
<dbReference type="OrthoDB" id="2874181at2"/>
<dbReference type="Gene3D" id="1.10.1280.10">
    <property type="entry name" value="Di-copper center containing domain from catechol oxidase"/>
    <property type="match status" value="1"/>
</dbReference>
<dbReference type="PANTHER" id="PTHR11474:SF126">
    <property type="entry name" value="TYROSINASE-LIKE PROTEIN TYR-1-RELATED"/>
    <property type="match status" value="1"/>
</dbReference>
<reference evidence="9 10" key="1">
    <citation type="submission" date="2016-11" db="EMBL/GenBank/DDBJ databases">
        <title>Complete genome sequence of Streptomyces niveus SCSIO 3406.</title>
        <authorList>
            <person name="Zhu Q."/>
            <person name="Cheng W."/>
            <person name="Song Y."/>
            <person name="Li Q."/>
            <person name="Ju J."/>
        </authorList>
    </citation>
    <scope>NUCLEOTIDE SEQUENCE [LARGE SCALE GENOMIC DNA]</scope>
    <source>
        <strain evidence="9 10">SCSIO 3406</strain>
    </source>
</reference>
<comment type="similarity">
    <text evidence="2">Belongs to the tyrosinase family.</text>
</comment>
<dbReference type="PRINTS" id="PR00092">
    <property type="entry name" value="TYROSINASE"/>
</dbReference>
<dbReference type="SUPFAM" id="SSF48056">
    <property type="entry name" value="Di-copper centre-containing domain"/>
    <property type="match status" value="1"/>
</dbReference>
<evidence type="ECO:0000313" key="10">
    <source>
        <dbReference type="Proteomes" id="UP000189677"/>
    </source>
</evidence>
<keyword evidence="4" id="KW-0560">Oxidoreductase</keyword>
<dbReference type="InterPro" id="IPR050316">
    <property type="entry name" value="Tyrosinase/Hemocyanin"/>
</dbReference>
<accession>A0A1U9R1C4</accession>
<dbReference type="RefSeq" id="WP_078078989.1">
    <property type="nucleotide sequence ID" value="NZ_CP018047.1"/>
</dbReference>
<feature type="domain" description="Tyrosinase copper-binding" evidence="8">
    <location>
        <begin position="218"/>
        <end position="229"/>
    </location>
</feature>
<sequence>MHIRKNQRNLTSAEKKRFVTTVLELKRQGRYDEFVRQHVQYYRTDGDAGLRAAHMAPSFLPWHRKYLLEFERALQRIDPKVTVPYWDWTTDNTPAASLWSEDFLGGDGRSSDGQVTTGAFAYGAGNWTINDGVLERKFLVRAFGRPTSPIALPTKDELAWAMDESVYDAAPWDSTAPRGFRNRLEGWTAGSDRTRWRNHNRVHRWVGGQMLGATAPHDPVFWLHHAFVDLLWDRWQKKHPKATYLPQRRLGGDDPQRGQAISVDEPMPPWRTKPSEMLSHRSLYRYDA</sequence>
<dbReference type="GO" id="GO:0046872">
    <property type="term" value="F:metal ion binding"/>
    <property type="evidence" value="ECO:0007669"/>
    <property type="project" value="UniProtKB-KW"/>
</dbReference>
<feature type="region of interest" description="Disordered" evidence="6">
    <location>
        <begin position="245"/>
        <end position="274"/>
    </location>
</feature>
<evidence type="ECO:0000259" key="8">
    <source>
        <dbReference type="PROSITE" id="PS00498"/>
    </source>
</evidence>
<feature type="domain" description="Tyrosinase copper-binding" evidence="7">
    <location>
        <begin position="54"/>
        <end position="71"/>
    </location>
</feature>